<sequence>MTTKRFTLTHLLLLSVTTLSLAAWAAPAPQVRAAKVASRDTQATATVRYVDDATGRIVKAERVTGTVGGATSYTITPPAGYRVVGDYHTVTFRFTSSTPGTMTFHLIKTAKTQSPLPATKPATKPKKPVVAKATIAYVDDTTGRVIDTLPVTGTVGQTITVTLHAPAGYRLGRATTFTYTFRHANNEPLSISVYRLGTPKRSTPIATGTVTVRIIDLATGHVLRQQQYHGSIGHAVRFGATPIPAGYQVVMDGRKEPRRYLRSPQTVDVALQPLLPTAPKLSGASLPTEPPITLDKKIVIPHTNTGRGPGGSVTASTELTLFFLSLSGTINLGVPVD</sequence>
<evidence type="ECO:0000313" key="5">
    <source>
        <dbReference type="EMBL" id="KRK73883.1"/>
    </source>
</evidence>
<evidence type="ECO:0000259" key="4">
    <source>
        <dbReference type="Pfam" id="PF17965"/>
    </source>
</evidence>
<dbReference type="STRING" id="1291734.FD02_GL001713"/>
<dbReference type="AlphaFoldDB" id="A0A0R1JS48"/>
<name>A0A0R1JS48_9LACO</name>
<dbReference type="Proteomes" id="UP000051804">
    <property type="component" value="Unassembled WGS sequence"/>
</dbReference>
<evidence type="ECO:0008006" key="7">
    <source>
        <dbReference type="Google" id="ProtNLM"/>
    </source>
</evidence>
<keyword evidence="6" id="KW-1185">Reference proteome</keyword>
<dbReference type="RefSeq" id="WP_054721319.1">
    <property type="nucleotide sequence ID" value="NZ_AZDJ01000003.1"/>
</dbReference>
<proteinExistence type="predicted"/>
<keyword evidence="1" id="KW-0677">Repeat</keyword>
<dbReference type="Gene3D" id="3.10.20.320">
    <property type="entry name" value="Putative peptidoglycan bound protein (lpxtg motif)"/>
    <property type="match status" value="2"/>
</dbReference>
<gene>
    <name evidence="5" type="ORF">FD02_GL001713</name>
</gene>
<evidence type="ECO:0000313" key="6">
    <source>
        <dbReference type="Proteomes" id="UP000051804"/>
    </source>
</evidence>
<protein>
    <recommendedName>
        <fullName evidence="7">Prealbumin-like fold domain-containing protein</fullName>
    </recommendedName>
</protein>
<accession>A0A0R1JS48</accession>
<dbReference type="Pfam" id="PF17965">
    <property type="entry name" value="MucBP_2"/>
    <property type="match status" value="1"/>
</dbReference>
<feature type="domain" description="MucBP" evidence="3">
    <location>
        <begin position="134"/>
        <end position="174"/>
    </location>
</feature>
<reference evidence="5 6" key="1">
    <citation type="journal article" date="2015" name="Genome Announc.">
        <title>Expanding the biotechnology potential of lactobacilli through comparative genomics of 213 strains and associated genera.</title>
        <authorList>
            <person name="Sun Z."/>
            <person name="Harris H.M."/>
            <person name="McCann A."/>
            <person name="Guo C."/>
            <person name="Argimon S."/>
            <person name="Zhang W."/>
            <person name="Yang X."/>
            <person name="Jeffery I.B."/>
            <person name="Cooney J.C."/>
            <person name="Kagawa T.F."/>
            <person name="Liu W."/>
            <person name="Song Y."/>
            <person name="Salvetti E."/>
            <person name="Wrobel A."/>
            <person name="Rasinkangas P."/>
            <person name="Parkhill J."/>
            <person name="Rea M.C."/>
            <person name="O'Sullivan O."/>
            <person name="Ritari J."/>
            <person name="Douillard F.P."/>
            <person name="Paul Ross R."/>
            <person name="Yang R."/>
            <person name="Briner A.E."/>
            <person name="Felis G.E."/>
            <person name="de Vos W.M."/>
            <person name="Barrangou R."/>
            <person name="Klaenhammer T.R."/>
            <person name="Caufield P.W."/>
            <person name="Cui Y."/>
            <person name="Zhang H."/>
            <person name="O'Toole P.W."/>
        </authorList>
    </citation>
    <scope>NUCLEOTIDE SEQUENCE [LARGE SCALE GENOMIC DNA]</scope>
    <source>
        <strain evidence="5 6">JCM 17158</strain>
    </source>
</reference>
<feature type="chain" id="PRO_5038332204" description="Prealbumin-like fold domain-containing protein" evidence="2">
    <location>
        <begin position="26"/>
        <end position="337"/>
    </location>
</feature>
<feature type="domain" description="Mucin binding" evidence="4">
    <location>
        <begin position="44"/>
        <end position="106"/>
    </location>
</feature>
<evidence type="ECO:0000256" key="2">
    <source>
        <dbReference type="SAM" id="SignalP"/>
    </source>
</evidence>
<evidence type="ECO:0000256" key="1">
    <source>
        <dbReference type="ARBA" id="ARBA00022737"/>
    </source>
</evidence>
<comment type="caution">
    <text evidence="5">The sequence shown here is derived from an EMBL/GenBank/DDBJ whole genome shotgun (WGS) entry which is preliminary data.</text>
</comment>
<dbReference type="InterPro" id="IPR009459">
    <property type="entry name" value="MucBP_dom"/>
</dbReference>
<evidence type="ECO:0000259" key="3">
    <source>
        <dbReference type="Pfam" id="PF06458"/>
    </source>
</evidence>
<dbReference type="SUPFAM" id="SSF50974">
    <property type="entry name" value="Nitrous oxide reductase, N-terminal domain"/>
    <property type="match status" value="1"/>
</dbReference>
<dbReference type="InterPro" id="IPR011045">
    <property type="entry name" value="N2O_reductase_N"/>
</dbReference>
<keyword evidence="2" id="KW-0732">Signal</keyword>
<dbReference type="InterPro" id="IPR041558">
    <property type="entry name" value="MucBP_2"/>
</dbReference>
<dbReference type="Pfam" id="PF06458">
    <property type="entry name" value="MucBP"/>
    <property type="match status" value="1"/>
</dbReference>
<feature type="signal peptide" evidence="2">
    <location>
        <begin position="1"/>
        <end position="25"/>
    </location>
</feature>
<dbReference type="EMBL" id="AZDJ01000003">
    <property type="protein sequence ID" value="KRK73883.1"/>
    <property type="molecule type" value="Genomic_DNA"/>
</dbReference>
<dbReference type="PATRIC" id="fig|1291734.4.peg.1762"/>
<organism evidence="5 6">
    <name type="scientific">Lacticaseibacillus nasuensis JCM 17158</name>
    <dbReference type="NCBI Taxonomy" id="1291734"/>
    <lineage>
        <taxon>Bacteria</taxon>
        <taxon>Bacillati</taxon>
        <taxon>Bacillota</taxon>
        <taxon>Bacilli</taxon>
        <taxon>Lactobacillales</taxon>
        <taxon>Lactobacillaceae</taxon>
        <taxon>Lacticaseibacillus</taxon>
    </lineage>
</organism>